<keyword evidence="2" id="KW-1185">Reference proteome</keyword>
<dbReference type="RefSeq" id="WP_284875289.1">
    <property type="nucleotide sequence ID" value="NZ_CP126970.1"/>
</dbReference>
<sequence length="193" mass="20595">MATDTTTLVLLHPAGRMPDTFTGVVQALPAGITPKLPNLGTGTPAEQQQAAETFLDRNELRRVAPAGHGIGALVAAGLAVAQPRRVSHLILSEPVLAVDEEMVSAQLRAMKLVPKFLFRRRGMDKDQALASLESARGTDLRGAVESLDIPVLVFTSTTSPLRDAASVTVPAGPAPWYEQDPHRFAAEVADFLR</sequence>
<organism evidence="1 2">
    <name type="scientific">Corynebacterium suedekumii</name>
    <dbReference type="NCBI Taxonomy" id="3049801"/>
    <lineage>
        <taxon>Bacteria</taxon>
        <taxon>Bacillati</taxon>
        <taxon>Actinomycetota</taxon>
        <taxon>Actinomycetes</taxon>
        <taxon>Mycobacteriales</taxon>
        <taxon>Corynebacteriaceae</taxon>
        <taxon>Corynebacterium</taxon>
    </lineage>
</organism>
<gene>
    <name evidence="1" type="ORF">QP029_02445</name>
</gene>
<evidence type="ECO:0008006" key="3">
    <source>
        <dbReference type="Google" id="ProtNLM"/>
    </source>
</evidence>
<dbReference type="EMBL" id="CP126970">
    <property type="protein sequence ID" value="WIM70709.1"/>
    <property type="molecule type" value="Genomic_DNA"/>
</dbReference>
<evidence type="ECO:0000313" key="2">
    <source>
        <dbReference type="Proteomes" id="UP001238805"/>
    </source>
</evidence>
<accession>A0ABY8VM93</accession>
<dbReference type="SUPFAM" id="SSF53474">
    <property type="entry name" value="alpha/beta-Hydrolases"/>
    <property type="match status" value="1"/>
</dbReference>
<dbReference type="Proteomes" id="UP001238805">
    <property type="component" value="Chromosome"/>
</dbReference>
<evidence type="ECO:0000313" key="1">
    <source>
        <dbReference type="EMBL" id="WIM70709.1"/>
    </source>
</evidence>
<reference evidence="1 2" key="1">
    <citation type="submission" date="2023-05" db="EMBL/GenBank/DDBJ databases">
        <title>Corynebacterium suedekumii sp. nov. and Corynebacterium breve sp. nov. isolated from raw cow's milk.</title>
        <authorList>
            <person name="Baer M.K."/>
            <person name="Mehl L."/>
            <person name="Hellmuth R."/>
            <person name="Marke G."/>
            <person name="Lipski A."/>
        </authorList>
    </citation>
    <scope>NUCLEOTIDE SEQUENCE [LARGE SCALE GENOMIC DNA]</scope>
    <source>
        <strain evidence="1 2">LM112</strain>
    </source>
</reference>
<proteinExistence type="predicted"/>
<protein>
    <recommendedName>
        <fullName evidence="3">Alpha/beta hydrolase</fullName>
    </recommendedName>
</protein>
<name>A0ABY8VM93_9CORY</name>
<dbReference type="InterPro" id="IPR029058">
    <property type="entry name" value="AB_hydrolase_fold"/>
</dbReference>
<dbReference type="Gene3D" id="3.40.50.1820">
    <property type="entry name" value="alpha/beta hydrolase"/>
    <property type="match status" value="1"/>
</dbReference>